<dbReference type="EMBL" id="JABANO010005343">
    <property type="protein sequence ID" value="KAF4753678.1"/>
    <property type="molecule type" value="Genomic_DNA"/>
</dbReference>
<accession>A0A7J6U8A4</accession>
<reference evidence="1 2" key="1">
    <citation type="submission" date="2020-04" db="EMBL/GenBank/DDBJ databases">
        <title>Perkinsus olseni comparative genomics.</title>
        <authorList>
            <person name="Bogema D.R."/>
        </authorList>
    </citation>
    <scope>NUCLEOTIDE SEQUENCE [LARGE SCALE GENOMIC DNA]</scope>
    <source>
        <strain evidence="1 2">ATCC PRA-207</strain>
    </source>
</reference>
<protein>
    <submittedName>
        <fullName evidence="1">Uncharacterized protein</fullName>
    </submittedName>
</protein>
<evidence type="ECO:0000313" key="2">
    <source>
        <dbReference type="Proteomes" id="UP000553632"/>
    </source>
</evidence>
<evidence type="ECO:0000313" key="1">
    <source>
        <dbReference type="EMBL" id="KAF4753678.1"/>
    </source>
</evidence>
<dbReference type="Proteomes" id="UP000553632">
    <property type="component" value="Unassembled WGS sequence"/>
</dbReference>
<keyword evidence="2" id="KW-1185">Reference proteome</keyword>
<name>A0A7J6U8A4_PEROL</name>
<comment type="caution">
    <text evidence="1">The sequence shown here is derived from an EMBL/GenBank/DDBJ whole genome shotgun (WGS) entry which is preliminary data.</text>
</comment>
<sequence length="139" mass="15835">VPGEDPEWRSGPSSALFYVGGPCLNVEEPADMKVAKLPPAYIPPKDGTSANTHENCSLLSHRELSAAYELLEKEHHRALVELFELRAEVEHYRKRGHVMSFRKIPSDDEGERRLLQFAEDMENLMDRIRHLDTTGQPLD</sequence>
<organism evidence="1 2">
    <name type="scientific">Perkinsus olseni</name>
    <name type="common">Perkinsus atlanticus</name>
    <dbReference type="NCBI Taxonomy" id="32597"/>
    <lineage>
        <taxon>Eukaryota</taxon>
        <taxon>Sar</taxon>
        <taxon>Alveolata</taxon>
        <taxon>Perkinsozoa</taxon>
        <taxon>Perkinsea</taxon>
        <taxon>Perkinsida</taxon>
        <taxon>Perkinsidae</taxon>
        <taxon>Perkinsus</taxon>
    </lineage>
</organism>
<gene>
    <name evidence="1" type="ORF">FOZ63_008371</name>
</gene>
<proteinExistence type="predicted"/>
<feature type="non-terminal residue" evidence="1">
    <location>
        <position position="139"/>
    </location>
</feature>
<dbReference type="AlphaFoldDB" id="A0A7J6U8A4"/>